<dbReference type="SUPFAM" id="SSF56300">
    <property type="entry name" value="Metallo-dependent phosphatases"/>
    <property type="match status" value="1"/>
</dbReference>
<reference evidence="14 15" key="1">
    <citation type="submission" date="2018-08" db="EMBL/GenBank/DDBJ databases">
        <title>Aphanomyces genome sequencing and annotation.</title>
        <authorList>
            <person name="Minardi D."/>
            <person name="Oidtmann B."/>
            <person name="Van Der Giezen M."/>
            <person name="Studholme D.J."/>
        </authorList>
    </citation>
    <scope>NUCLEOTIDE SEQUENCE [LARGE SCALE GENOMIC DNA]</scope>
    <source>
        <strain evidence="14 15">Si</strain>
    </source>
</reference>
<evidence type="ECO:0000256" key="3">
    <source>
        <dbReference type="ARBA" id="ARBA00022692"/>
    </source>
</evidence>
<keyword evidence="8" id="KW-0739">Sodium transport</keyword>
<dbReference type="GO" id="GO:0015386">
    <property type="term" value="F:potassium:proton antiporter activity"/>
    <property type="evidence" value="ECO:0007669"/>
    <property type="project" value="TreeGrafter"/>
</dbReference>
<feature type="transmembrane region" description="Helical" evidence="10">
    <location>
        <begin position="125"/>
        <end position="147"/>
    </location>
</feature>
<feature type="transmembrane region" description="Helical" evidence="10">
    <location>
        <begin position="376"/>
        <end position="397"/>
    </location>
</feature>
<evidence type="ECO:0000259" key="13">
    <source>
        <dbReference type="Pfam" id="PF14008"/>
    </source>
</evidence>
<dbReference type="InterPro" id="IPR025733">
    <property type="entry name" value="PAPs_C"/>
</dbReference>
<dbReference type="InterPro" id="IPR031367">
    <property type="entry name" value="CCDC24"/>
</dbReference>
<dbReference type="VEuPathDB" id="FungiDB:H257_14097"/>
<dbReference type="Gene3D" id="3.60.21.10">
    <property type="match status" value="2"/>
</dbReference>
<evidence type="ECO:0008006" key="16">
    <source>
        <dbReference type="Google" id="ProtNLM"/>
    </source>
</evidence>
<keyword evidence="6" id="KW-0406">Ion transport</keyword>
<keyword evidence="2" id="KW-0813">Transport</keyword>
<feature type="transmembrane region" description="Helical" evidence="10">
    <location>
        <begin position="336"/>
        <end position="356"/>
    </location>
</feature>
<dbReference type="GO" id="GO:0015385">
    <property type="term" value="F:sodium:proton antiporter activity"/>
    <property type="evidence" value="ECO:0007669"/>
    <property type="project" value="InterPro"/>
</dbReference>
<comment type="caution">
    <text evidence="14">The sequence shown here is derived from an EMBL/GenBank/DDBJ whole genome shotgun (WGS) entry which is preliminary data.</text>
</comment>
<gene>
    <name evidence="14" type="ORF">DYB34_002151</name>
</gene>
<dbReference type="GO" id="GO:0051453">
    <property type="term" value="P:regulation of intracellular pH"/>
    <property type="evidence" value="ECO:0007669"/>
    <property type="project" value="TreeGrafter"/>
</dbReference>
<evidence type="ECO:0000256" key="1">
    <source>
        <dbReference type="ARBA" id="ARBA00004141"/>
    </source>
</evidence>
<dbReference type="InterPro" id="IPR029052">
    <property type="entry name" value="Metallo-depent_PP-like"/>
</dbReference>
<feature type="transmembrane region" description="Helical" evidence="10">
    <location>
        <begin position="232"/>
        <end position="260"/>
    </location>
</feature>
<evidence type="ECO:0000313" key="15">
    <source>
        <dbReference type="Proteomes" id="UP000283543"/>
    </source>
</evidence>
<keyword evidence="7 10" id="KW-0472">Membrane</keyword>
<dbReference type="AlphaFoldDB" id="A0A3R7ASM1"/>
<keyword evidence="4 10" id="KW-1133">Transmembrane helix</keyword>
<accession>A0A3R7ASM1</accession>
<dbReference type="Pfam" id="PF14008">
    <property type="entry name" value="Metallophos_C"/>
    <property type="match status" value="1"/>
</dbReference>
<feature type="transmembrane region" description="Helical" evidence="10">
    <location>
        <begin position="89"/>
        <end position="113"/>
    </location>
</feature>
<evidence type="ECO:0000256" key="9">
    <source>
        <dbReference type="SAM" id="MobiDB-lite"/>
    </source>
</evidence>
<feature type="signal peptide" evidence="11">
    <location>
        <begin position="1"/>
        <end position="20"/>
    </location>
</feature>
<proteinExistence type="predicted"/>
<protein>
    <recommendedName>
        <fullName evidence="16">Cation/H+ exchanger domain-containing protein</fullName>
    </recommendedName>
</protein>
<evidence type="ECO:0000256" key="7">
    <source>
        <dbReference type="ARBA" id="ARBA00023136"/>
    </source>
</evidence>
<dbReference type="PANTHER" id="PTHR10110">
    <property type="entry name" value="SODIUM/HYDROGEN EXCHANGER"/>
    <property type="match status" value="1"/>
</dbReference>
<feature type="compositionally biased region" description="Low complexity" evidence="9">
    <location>
        <begin position="541"/>
        <end position="566"/>
    </location>
</feature>
<evidence type="ECO:0000259" key="12">
    <source>
        <dbReference type="Pfam" id="PF00999"/>
    </source>
</evidence>
<evidence type="ECO:0000256" key="5">
    <source>
        <dbReference type="ARBA" id="ARBA00023053"/>
    </source>
</evidence>
<evidence type="ECO:0000256" key="11">
    <source>
        <dbReference type="SAM" id="SignalP"/>
    </source>
</evidence>
<keyword evidence="5" id="KW-0915">Sodium</keyword>
<dbReference type="InterPro" id="IPR004709">
    <property type="entry name" value="NaH_exchanger"/>
</dbReference>
<dbReference type="PRINTS" id="PR01084">
    <property type="entry name" value="NAHEXCHNGR"/>
</dbReference>
<evidence type="ECO:0000313" key="14">
    <source>
        <dbReference type="EMBL" id="RHY55456.1"/>
    </source>
</evidence>
<feature type="transmembrane region" description="Helical" evidence="10">
    <location>
        <begin position="295"/>
        <end position="316"/>
    </location>
</feature>
<dbReference type="GO" id="GO:0098719">
    <property type="term" value="P:sodium ion import across plasma membrane"/>
    <property type="evidence" value="ECO:0007669"/>
    <property type="project" value="TreeGrafter"/>
</dbReference>
<dbReference type="Pfam" id="PF15669">
    <property type="entry name" value="CCDC24"/>
    <property type="match status" value="1"/>
</dbReference>
<name>A0A3R7ASM1_APHAT</name>
<dbReference type="PANTHER" id="PTHR10110:SF187">
    <property type="entry name" value="SODIUM_HYDROGEN EXCHANGER"/>
    <property type="match status" value="1"/>
</dbReference>
<dbReference type="Gene3D" id="6.10.140.1330">
    <property type="match status" value="1"/>
</dbReference>
<organism evidence="14 15">
    <name type="scientific">Aphanomyces astaci</name>
    <name type="common">Crayfish plague agent</name>
    <dbReference type="NCBI Taxonomy" id="112090"/>
    <lineage>
        <taxon>Eukaryota</taxon>
        <taxon>Sar</taxon>
        <taxon>Stramenopiles</taxon>
        <taxon>Oomycota</taxon>
        <taxon>Saprolegniomycetes</taxon>
        <taxon>Saprolegniales</taxon>
        <taxon>Verrucalvaceae</taxon>
        <taxon>Aphanomyces</taxon>
    </lineage>
</organism>
<feature type="domain" description="Purple acid phosphatase C-terminal" evidence="13">
    <location>
        <begin position="1004"/>
        <end position="1064"/>
    </location>
</feature>
<feature type="transmembrane region" description="Helical" evidence="10">
    <location>
        <begin position="30"/>
        <end position="49"/>
    </location>
</feature>
<dbReference type="VEuPathDB" id="FungiDB:H257_14096"/>
<evidence type="ECO:0000256" key="8">
    <source>
        <dbReference type="ARBA" id="ARBA00023201"/>
    </source>
</evidence>
<feature type="transmembrane region" description="Helical" evidence="10">
    <location>
        <begin position="187"/>
        <end position="220"/>
    </location>
</feature>
<dbReference type="VEuPathDB" id="FungiDB:H257_14095"/>
<dbReference type="EMBL" id="QUTB01005444">
    <property type="protein sequence ID" value="RHY55456.1"/>
    <property type="molecule type" value="Genomic_DNA"/>
</dbReference>
<dbReference type="Pfam" id="PF00999">
    <property type="entry name" value="Na_H_Exchanger"/>
    <property type="match status" value="1"/>
</dbReference>
<evidence type="ECO:0000256" key="10">
    <source>
        <dbReference type="SAM" id="Phobius"/>
    </source>
</evidence>
<dbReference type="GO" id="GO:0005886">
    <property type="term" value="C:plasma membrane"/>
    <property type="evidence" value="ECO:0007669"/>
    <property type="project" value="TreeGrafter"/>
</dbReference>
<sequence>MDSSLVLLGLLILLVLVSLGLDSYRCTLLSKSGLALLVGGIAGVVLAALHTDATAPFQLHHSIFFDVLLPPIIYEAGFSVERTTFFRNFGAVLATAIWGTLISACATGLTLYFASSCGWIPSIDWVEAFLFGALLSAVDPVATLAVFQKLNVPPVLFNVVFGESVLNDAVAIALYKALSLTTSGMTFPVLALVVCQTFGILVGSICVSMLVTLLGSAIFVHIPALRAYPAYEILLCVCVSWTTYFAAECCAFSGIVALFFSGILTSHYHYHVMSPVSQLVVHHTLETASFVSETLVYVFVGVATALVLCSNTATSLPLSNHHHPSDSEGGGISWSFLGWTTLSLFVGRALNVFPLLSVTNYLRCNQDTLTVPMMVVMWLTGLRGAVAVALVTDWSYVQHQDDVIIDHKQLMVTTTLFLVIGTTWVALHAELKAFVDILDDYQKENDRIRDAVLSRPALPEPPSRMLLLDQLKLLASNLHERQLATPQDRALLGYVLSATPDSDVHNNGGNLTPRLKDCASFSSFNGNGVVLRPGTADGSRCRPGTSSRPPSSRGLSSRGSVSSTASAPAMLEDLGCVSIRQIDSMKARLREALLDEKQQLLDDIEFIQGCVDMEQDLIEEDTKKVNVVVPPLKDLQEFRRTLEQVCLDKVAVRGYQSMMNTDHESPMQDKYDHVQERITKAEEMVAMFASPESLDLGQDLVVSWMNVHSHPADYLTLSCGPTVDKDDYIERINVTASSSSVRFEDLHMLRCVYVVSYYHFLNASFVLLGQVNVPMRMSIDSPQHGHLAFNDHIDQMVIMYNSASNRTIPSVKYSRRDPSGSTSVFVRSGTSSTYSASDIPDATVKWIAYGDMGVDSSPAAASTALHVSQDILRGYNSFLLHFGDISYARGCGLQWDKYFYLIQDVATRVYVVTMILLLQMSLMNERYVTIIRPYMVSMGNHEYDYIGGDPGRDPSHPDTPNGFHPIWGNYGVDSLGECGVPTVGHQHSYERSCPVFNGKCVDEGTVHIVAGSAGAELETSGFSPSLGKWSVAHVNAWGYLRAEVSKDKLHVAFVRNDNGNVYDEVTLVPWTTT</sequence>
<feature type="chain" id="PRO_5018645423" description="Cation/H+ exchanger domain-containing protein" evidence="11">
    <location>
        <begin position="21"/>
        <end position="1073"/>
    </location>
</feature>
<evidence type="ECO:0000256" key="6">
    <source>
        <dbReference type="ARBA" id="ARBA00023065"/>
    </source>
</evidence>
<keyword evidence="3 10" id="KW-0812">Transmembrane</keyword>
<dbReference type="Proteomes" id="UP000283543">
    <property type="component" value="Unassembled WGS sequence"/>
</dbReference>
<comment type="subcellular location">
    <subcellularLocation>
        <location evidence="1">Membrane</location>
        <topology evidence="1">Multi-pass membrane protein</topology>
    </subcellularLocation>
</comment>
<feature type="region of interest" description="Disordered" evidence="9">
    <location>
        <begin position="532"/>
        <end position="566"/>
    </location>
</feature>
<keyword evidence="11" id="KW-0732">Signal</keyword>
<dbReference type="InterPro" id="IPR006153">
    <property type="entry name" value="Cation/H_exchanger_TM"/>
</dbReference>
<evidence type="ECO:0000256" key="4">
    <source>
        <dbReference type="ARBA" id="ARBA00022989"/>
    </source>
</evidence>
<dbReference type="InterPro" id="IPR018422">
    <property type="entry name" value="Cation/H_exchanger_CPA1"/>
</dbReference>
<feature type="domain" description="Cation/H+ exchanger transmembrane" evidence="12">
    <location>
        <begin position="16"/>
        <end position="425"/>
    </location>
</feature>
<evidence type="ECO:0000256" key="2">
    <source>
        <dbReference type="ARBA" id="ARBA00022448"/>
    </source>
</evidence>